<feature type="transmembrane region" description="Helical" evidence="10">
    <location>
        <begin position="76"/>
        <end position="100"/>
    </location>
</feature>
<proteinExistence type="inferred from homology"/>
<feature type="transmembrane region" description="Helical" evidence="10">
    <location>
        <begin position="323"/>
        <end position="345"/>
    </location>
</feature>
<dbReference type="FunFam" id="3.40.50.300:FF:000366">
    <property type="entry name" value="GTPase, IMAP family member 2"/>
    <property type="match status" value="1"/>
</dbReference>
<evidence type="ECO:0000256" key="4">
    <source>
        <dbReference type="ARBA" id="ARBA00022737"/>
    </source>
</evidence>
<feature type="transmembrane region" description="Helical" evidence="10">
    <location>
        <begin position="780"/>
        <end position="803"/>
    </location>
</feature>
<keyword evidence="4" id="KW-0677">Repeat</keyword>
<keyword evidence="15" id="KW-1185">Reference proteome</keyword>
<accession>A0A498M6H7</accession>
<name>A0A498M6H7_LABRO</name>
<feature type="transmembrane region" description="Helical" evidence="10">
    <location>
        <begin position="462"/>
        <end position="482"/>
    </location>
</feature>
<evidence type="ECO:0000256" key="1">
    <source>
        <dbReference type="ARBA" id="ARBA00004141"/>
    </source>
</evidence>
<feature type="transmembrane region" description="Helical" evidence="10">
    <location>
        <begin position="744"/>
        <end position="774"/>
    </location>
</feature>
<feature type="transmembrane region" description="Helical" evidence="10">
    <location>
        <begin position="178"/>
        <end position="201"/>
    </location>
</feature>
<sequence length="1216" mass="130186">MPLVVLKSSRLMWVRLAALLFTCVAFSVAAHGGNVSGGMGDWSIFCWAFSFAGTLLVLVVEVMGLQSRTPVSWTNFPITFACYALLLCLSASIIFPLYFLKGQTVHSEVRDHRIASTVFSCLATVAYFVEVSLTRAQPGEVAGYMATVPGLLKVCETFVASVIFVFVSDPISYDSHPGVKWCMAVYCICFIISAAIVVMCVGECTGRLPFSFARFLSAYALLAVAMYLSATIIWPIFKFDSRYSVMPLLVLKSTRLMWVRLAALVFTCVAFSVASSGGAVVDSIASWSIFCWAFSFAGTLLVVVVELMGLHSCTPVAWVDFPIIFACYALLLCLSASIIFLLYLLKGQTVHSKVQDHWIASTAFSCLATVAYFVEVSLIRAQPDKASGYMVTIPGLLKVCEIFVANLIFVFISDPVSYDSHSALKWCMAVYCICFIISAGIIVRCIAGCTECQPFRNIHSAYTLLAVTMYLSATIIWPIFTFDSRYSESSSRPASCQYYHASDSQPEKRIVLLGKTGDGKSSAGNTILKQQVFKSKASPESVTAECVSGDRKINGKKITVIDTPGLFDTGLDEEAIKSEIIRSVIESSPGPDMFTIVLKVGRYTGQEMEVVDKIVEYCGEDTFNHSVVLFTHGEQLEGQTIEEFVKMSPKLQELVDKCGGRCHVIDSKYWKIRQMGYRSNRVQVKNLMETIEQKLKDNQSGCYTNELLQIVEEEIQEEMKNINEENMSPEEKREIAKKVVHKKLLIRLAGVTTGTLTGAFLGIGVAVASVVTLLKAGTVAGAAGAAGAVGAAGATGIAAGAAAMKAGIVAVGASVGVAGTGVAAATGVVVGVAALAGAIGGGVTGCKAADESDSVCDAIRNAAKLNYENAKGAVKKAKKHQDKLLKKEQNKMASNLLFNCSADSDRASVSLPERKIVLLGKTGDGKSSAGNTILGVNVFTTKASASNGKVIDTPGNFDTDHDDGETKSEIIKALIDCTPEIDAFVIVLKLEGKTTEEFMKGCSQLEELVDKCGGRCHVIDNKYWNKRKRGNKSNRVQVKNLLGTIDEIVKENGRYSNELLQEMEKHIQEEVKNIAEDNLPPEELREKAKKTFCQKFLEQSAGLLTGAVLGAILGIGVAVSALLAILKSYLTVKAAFAAVGGAVAGGAVAEGAAGAAGAATGVLAVAGAIGGVAGGISGWKAAEEAESVGDAITKAAMNTCWEWNICDWEGRRNGWP</sequence>
<dbReference type="CDD" id="cd01852">
    <property type="entry name" value="AIG1"/>
    <property type="match status" value="1"/>
</dbReference>
<feature type="transmembrane region" description="Helical" evidence="10">
    <location>
        <begin position="112"/>
        <end position="129"/>
    </location>
</feature>
<evidence type="ECO:0000313" key="15">
    <source>
        <dbReference type="Proteomes" id="UP000290572"/>
    </source>
</evidence>
<organism evidence="14 15">
    <name type="scientific">Labeo rohita</name>
    <name type="common">Indian major carp</name>
    <name type="synonym">Cyprinus rohita</name>
    <dbReference type="NCBI Taxonomy" id="84645"/>
    <lineage>
        <taxon>Eukaryota</taxon>
        <taxon>Metazoa</taxon>
        <taxon>Chordata</taxon>
        <taxon>Craniata</taxon>
        <taxon>Vertebrata</taxon>
        <taxon>Euteleostomi</taxon>
        <taxon>Actinopterygii</taxon>
        <taxon>Neopterygii</taxon>
        <taxon>Teleostei</taxon>
        <taxon>Ostariophysi</taxon>
        <taxon>Cypriniformes</taxon>
        <taxon>Cyprinidae</taxon>
        <taxon>Labeoninae</taxon>
        <taxon>Labeonini</taxon>
        <taxon>Labeo</taxon>
    </lineage>
</organism>
<evidence type="ECO:0000313" key="14">
    <source>
        <dbReference type="EMBL" id="RXN16518.1"/>
    </source>
</evidence>
<dbReference type="AlphaFoldDB" id="A0A498M6H7"/>
<feature type="transmembrane region" description="Helical" evidence="10">
    <location>
        <begin position="213"/>
        <end position="237"/>
    </location>
</feature>
<protein>
    <submittedName>
        <fullName evidence="14">Myeloid-associated differentiation marker-like protein</fullName>
    </submittedName>
</protein>
<keyword evidence="11" id="KW-0732">Signal</keyword>
<feature type="transmembrane region" description="Helical" evidence="10">
    <location>
        <begin position="357"/>
        <end position="374"/>
    </location>
</feature>
<dbReference type="Gene3D" id="3.40.50.300">
    <property type="entry name" value="P-loop containing nucleotide triphosphate hydrolases"/>
    <property type="match status" value="2"/>
</dbReference>
<dbReference type="InterPro" id="IPR006703">
    <property type="entry name" value="G_AIG1"/>
</dbReference>
<evidence type="ECO:0000256" key="8">
    <source>
        <dbReference type="ARBA" id="ARBA00034721"/>
    </source>
</evidence>
<comment type="similarity">
    <text evidence="2">Belongs to the TRAFAC class TrmE-Era-EngA-EngB-Septin-like GTPase superfamily. AIG1/Toc34/Toc159-like paraseptin GTPase family. IAN subfamily.</text>
</comment>
<feature type="domain" description="MARVEL" evidence="12">
    <location>
        <begin position="144"/>
        <end position="384"/>
    </location>
</feature>
<dbReference type="Proteomes" id="UP000290572">
    <property type="component" value="Unassembled WGS sequence"/>
</dbReference>
<dbReference type="Pfam" id="PF01284">
    <property type="entry name" value="MARVEL"/>
    <property type="match status" value="3"/>
</dbReference>
<feature type="domain" description="AIG1-type G" evidence="13">
    <location>
        <begin position="505"/>
        <end position="712"/>
    </location>
</feature>
<comment type="subcellular location">
    <subcellularLocation>
        <location evidence="1">Membrane</location>
        <topology evidence="1">Multi-pass membrane protein</topology>
    </subcellularLocation>
</comment>
<evidence type="ECO:0000256" key="6">
    <source>
        <dbReference type="ARBA" id="ARBA00022989"/>
    </source>
</evidence>
<feature type="transmembrane region" description="Helical" evidence="10">
    <location>
        <begin position="423"/>
        <end position="442"/>
    </location>
</feature>
<evidence type="ECO:0000259" key="13">
    <source>
        <dbReference type="PROSITE" id="PS51720"/>
    </source>
</evidence>
<feature type="domain" description="MARVEL" evidence="12">
    <location>
        <begin position="6"/>
        <end position="139"/>
    </location>
</feature>
<feature type="transmembrane region" description="Helical" evidence="10">
    <location>
        <begin position="386"/>
        <end position="411"/>
    </location>
</feature>
<dbReference type="PROSITE" id="PS51720">
    <property type="entry name" value="G_AIG1"/>
    <property type="match status" value="1"/>
</dbReference>
<keyword evidence="3 9" id="KW-0812">Transmembrane</keyword>
<reference evidence="14 15" key="1">
    <citation type="submission" date="2018-03" db="EMBL/GenBank/DDBJ databases">
        <title>Draft genome sequence of Rohu Carp (Labeo rohita).</title>
        <authorList>
            <person name="Das P."/>
            <person name="Kushwaha B."/>
            <person name="Joshi C.G."/>
            <person name="Kumar D."/>
            <person name="Nagpure N.S."/>
            <person name="Sahoo L."/>
            <person name="Das S.P."/>
            <person name="Bit A."/>
            <person name="Patnaik S."/>
            <person name="Meher P.K."/>
            <person name="Jayasankar P."/>
            <person name="Koringa P.G."/>
            <person name="Patel N.V."/>
            <person name="Hinsu A.T."/>
            <person name="Kumar R."/>
            <person name="Pandey M."/>
            <person name="Agarwal S."/>
            <person name="Srivastava S."/>
            <person name="Singh M."/>
            <person name="Iquebal M.A."/>
            <person name="Jaiswal S."/>
            <person name="Angadi U.B."/>
            <person name="Kumar N."/>
            <person name="Raza M."/>
            <person name="Shah T.M."/>
            <person name="Rai A."/>
            <person name="Jena J.K."/>
        </authorList>
    </citation>
    <scope>NUCLEOTIDE SEQUENCE [LARGE SCALE GENOMIC DNA]</scope>
    <source>
        <strain evidence="14">DASCIFA01</strain>
        <tissue evidence="14">Testis</tissue>
    </source>
</reference>
<keyword evidence="7 9" id="KW-0472">Membrane</keyword>
<evidence type="ECO:0000259" key="12">
    <source>
        <dbReference type="PROSITE" id="PS51225"/>
    </source>
</evidence>
<evidence type="ECO:0000256" key="3">
    <source>
        <dbReference type="ARBA" id="ARBA00022692"/>
    </source>
</evidence>
<feature type="transmembrane region" description="Helical" evidence="10">
    <location>
        <begin position="289"/>
        <end position="311"/>
    </location>
</feature>
<evidence type="ECO:0000256" key="10">
    <source>
        <dbReference type="SAM" id="Phobius"/>
    </source>
</evidence>
<feature type="transmembrane region" description="Helical" evidence="10">
    <location>
        <begin position="42"/>
        <end position="64"/>
    </location>
</feature>
<dbReference type="Pfam" id="PF04548">
    <property type="entry name" value="AIG1"/>
    <property type="match status" value="2"/>
</dbReference>
<feature type="domain" description="MARVEL" evidence="12">
    <location>
        <begin position="389"/>
        <end position="534"/>
    </location>
</feature>
<feature type="signal peptide" evidence="11">
    <location>
        <begin position="1"/>
        <end position="29"/>
    </location>
</feature>
<keyword evidence="5" id="KW-0547">Nucleotide-binding</keyword>
<evidence type="ECO:0000256" key="7">
    <source>
        <dbReference type="ARBA" id="ARBA00023136"/>
    </source>
</evidence>
<feature type="transmembrane region" description="Helical" evidence="10">
    <location>
        <begin position="1103"/>
        <end position="1126"/>
    </location>
</feature>
<feature type="transmembrane region" description="Helical" evidence="10">
    <location>
        <begin position="815"/>
        <end position="839"/>
    </location>
</feature>
<dbReference type="GO" id="GO:0016020">
    <property type="term" value="C:membrane"/>
    <property type="evidence" value="ECO:0007669"/>
    <property type="project" value="UniProtKB-SubCell"/>
</dbReference>
<evidence type="ECO:0000256" key="11">
    <source>
        <dbReference type="SAM" id="SignalP"/>
    </source>
</evidence>
<dbReference type="InterPro" id="IPR027417">
    <property type="entry name" value="P-loop_NTPase"/>
</dbReference>
<feature type="transmembrane region" description="Helical" evidence="10">
    <location>
        <begin position="141"/>
        <end position="166"/>
    </location>
</feature>
<comment type="caution">
    <text evidence="14">The sequence shown here is derived from an EMBL/GenBank/DDBJ whole genome shotgun (WGS) entry which is preliminary data.</text>
</comment>
<evidence type="ECO:0000256" key="9">
    <source>
        <dbReference type="PROSITE-ProRule" id="PRU00581"/>
    </source>
</evidence>
<dbReference type="InterPro" id="IPR008253">
    <property type="entry name" value="Marvel"/>
</dbReference>
<dbReference type="PROSITE" id="PS51225">
    <property type="entry name" value="MARVEL"/>
    <property type="match status" value="3"/>
</dbReference>
<feature type="transmembrane region" description="Helical" evidence="10">
    <location>
        <begin position="257"/>
        <end position="277"/>
    </location>
</feature>
<evidence type="ECO:0000256" key="2">
    <source>
        <dbReference type="ARBA" id="ARBA00008535"/>
    </source>
</evidence>
<comment type="similarity">
    <text evidence="8">Belongs to the MAL family.</text>
</comment>
<dbReference type="EMBL" id="QBIY01012784">
    <property type="protein sequence ID" value="RXN16518.1"/>
    <property type="molecule type" value="Genomic_DNA"/>
</dbReference>
<dbReference type="PANTHER" id="PTHR17068">
    <property type="entry name" value="MYELOID-ASSOCIATED DIFFERENTIATION MARKER MYADM FAMILY MEMBER"/>
    <property type="match status" value="1"/>
</dbReference>
<dbReference type="InterPro" id="IPR047123">
    <property type="entry name" value="MYADM-like"/>
</dbReference>
<evidence type="ECO:0000256" key="5">
    <source>
        <dbReference type="ARBA" id="ARBA00022741"/>
    </source>
</evidence>
<feature type="chain" id="PRO_5019740919" evidence="11">
    <location>
        <begin position="30"/>
        <end position="1216"/>
    </location>
</feature>
<dbReference type="GO" id="GO:0005525">
    <property type="term" value="F:GTP binding"/>
    <property type="evidence" value="ECO:0007669"/>
    <property type="project" value="InterPro"/>
</dbReference>
<keyword evidence="6 10" id="KW-1133">Transmembrane helix</keyword>
<dbReference type="SUPFAM" id="SSF52540">
    <property type="entry name" value="P-loop containing nucleoside triphosphate hydrolases"/>
    <property type="match status" value="2"/>
</dbReference>
<gene>
    <name evidence="14" type="ORF">ROHU_008336</name>
</gene>
<dbReference type="PANTHER" id="PTHR17068:SF3">
    <property type="entry name" value="MYELOID-ASSOCIATED DIFFERENTIATION MARKER"/>
    <property type="match status" value="1"/>
</dbReference>